<feature type="compositionally biased region" description="Polar residues" evidence="1">
    <location>
        <begin position="87"/>
        <end position="104"/>
    </location>
</feature>
<evidence type="ECO:0000313" key="2">
    <source>
        <dbReference type="EMBL" id="CAI6332540.1"/>
    </source>
</evidence>
<feature type="compositionally biased region" description="Polar residues" evidence="1">
    <location>
        <begin position="176"/>
        <end position="190"/>
    </location>
</feature>
<dbReference type="EMBL" id="CAOQHR010000003">
    <property type="protein sequence ID" value="CAI6332540.1"/>
    <property type="molecule type" value="Genomic_DNA"/>
</dbReference>
<keyword evidence="3" id="KW-1185">Reference proteome</keyword>
<proteinExistence type="predicted"/>
<protein>
    <submittedName>
        <fullName evidence="2">Uncharacterized protein</fullName>
    </submittedName>
</protein>
<comment type="caution">
    <text evidence="2">The sequence shown here is derived from an EMBL/GenBank/DDBJ whole genome shotgun (WGS) entry which is preliminary data.</text>
</comment>
<accession>A0A9W4XL53</accession>
<evidence type="ECO:0000313" key="3">
    <source>
        <dbReference type="Proteomes" id="UP001152607"/>
    </source>
</evidence>
<sequence length="414" mass="46430">MPPALSDYESFSDSGSECHSDTRSTVEIQEEERGAAAKAQPEPITRSTRIISPAKKRKRGGMLAGLHSDNILKSTPDPDLHVHDSIESSAPTFTSSYNTRARPTQNSILYDQRYHPMDEVLRPAHAAQVRAKHEEWIDSEATLHSDSNSYSNGDENRPSKRPKTMHSRQGTRRTSRPINRNPLYNANLHPQDSDLRELDEISDIESVEAPDDESVTAMDDNHVVTLDDDSVATLDDNDVAAPDASSEMPSNTGQQNLRVLEVRDSYDESDFDIDVESYKEDSKRDANSKGNSVADDEESNWMFSTRKRTQKPEASPIAVYEDSPEQQVASESITAGSPDPFEEEDDDKENELPEPDNDELHSSLEATPDLLPPDFHGLDEDGSFISLDGYVDLFEVRFQQTYSIYPRFIYTSVK</sequence>
<feature type="compositionally biased region" description="Basic and acidic residues" evidence="1">
    <location>
        <begin position="277"/>
        <end position="287"/>
    </location>
</feature>
<feature type="compositionally biased region" description="Basic and acidic residues" evidence="1">
    <location>
        <begin position="76"/>
        <end position="86"/>
    </location>
</feature>
<dbReference type="Proteomes" id="UP001152607">
    <property type="component" value="Unassembled WGS sequence"/>
</dbReference>
<dbReference type="AlphaFoldDB" id="A0A9W4XL53"/>
<feature type="compositionally biased region" description="Polar residues" evidence="1">
    <location>
        <begin position="247"/>
        <end position="257"/>
    </location>
</feature>
<feature type="region of interest" description="Disordered" evidence="1">
    <location>
        <begin position="277"/>
        <end position="375"/>
    </location>
</feature>
<dbReference type="OrthoDB" id="5430111at2759"/>
<feature type="compositionally biased region" description="Polar residues" evidence="1">
    <location>
        <begin position="325"/>
        <end position="335"/>
    </location>
</feature>
<feature type="compositionally biased region" description="Acidic residues" evidence="1">
    <location>
        <begin position="340"/>
        <end position="357"/>
    </location>
</feature>
<evidence type="ECO:0000256" key="1">
    <source>
        <dbReference type="SAM" id="MobiDB-lite"/>
    </source>
</evidence>
<reference evidence="2" key="1">
    <citation type="submission" date="2023-01" db="EMBL/GenBank/DDBJ databases">
        <authorList>
            <person name="Van Ghelder C."/>
            <person name="Rancurel C."/>
        </authorList>
    </citation>
    <scope>NUCLEOTIDE SEQUENCE</scope>
    <source>
        <strain evidence="2">CNCM I-4278</strain>
    </source>
</reference>
<feature type="compositionally biased region" description="Basic residues" evidence="1">
    <location>
        <begin position="159"/>
        <end position="175"/>
    </location>
</feature>
<feature type="region of interest" description="Disordered" evidence="1">
    <location>
        <begin position="138"/>
        <end position="194"/>
    </location>
</feature>
<feature type="compositionally biased region" description="Polar residues" evidence="1">
    <location>
        <begin position="142"/>
        <end position="153"/>
    </location>
</feature>
<name>A0A9W4XL53_9PLEO</name>
<gene>
    <name evidence="2" type="ORF">PDIGIT_LOCUS5565</name>
</gene>
<feature type="region of interest" description="Disordered" evidence="1">
    <location>
        <begin position="1"/>
        <end position="104"/>
    </location>
</feature>
<feature type="compositionally biased region" description="Acidic residues" evidence="1">
    <location>
        <begin position="226"/>
        <end position="238"/>
    </location>
</feature>
<feature type="region of interest" description="Disordered" evidence="1">
    <location>
        <begin position="226"/>
        <end position="259"/>
    </location>
</feature>
<organism evidence="2 3">
    <name type="scientific">Periconia digitata</name>
    <dbReference type="NCBI Taxonomy" id="1303443"/>
    <lineage>
        <taxon>Eukaryota</taxon>
        <taxon>Fungi</taxon>
        <taxon>Dikarya</taxon>
        <taxon>Ascomycota</taxon>
        <taxon>Pezizomycotina</taxon>
        <taxon>Dothideomycetes</taxon>
        <taxon>Pleosporomycetidae</taxon>
        <taxon>Pleosporales</taxon>
        <taxon>Massarineae</taxon>
        <taxon>Periconiaceae</taxon>
        <taxon>Periconia</taxon>
    </lineage>
</organism>